<gene>
    <name evidence="1" type="ORF">DILT_LOCUS12073</name>
</gene>
<keyword evidence="2" id="KW-1185">Reference proteome</keyword>
<reference evidence="1 2" key="1">
    <citation type="submission" date="2018-11" db="EMBL/GenBank/DDBJ databases">
        <authorList>
            <consortium name="Pathogen Informatics"/>
        </authorList>
    </citation>
    <scope>NUCLEOTIDE SEQUENCE [LARGE SCALE GENOMIC DNA]</scope>
</reference>
<dbReference type="AlphaFoldDB" id="A0A3P7P845"/>
<feature type="non-terminal residue" evidence="1">
    <location>
        <position position="227"/>
    </location>
</feature>
<proteinExistence type="predicted"/>
<dbReference type="OrthoDB" id="18740at2759"/>
<dbReference type="EMBL" id="UYRU01065148">
    <property type="protein sequence ID" value="VDN16242.1"/>
    <property type="molecule type" value="Genomic_DNA"/>
</dbReference>
<dbReference type="Proteomes" id="UP000281553">
    <property type="component" value="Unassembled WGS sequence"/>
</dbReference>
<sequence length="227" mass="25317">MEVLRAIKTEADEAAKSRLDLEKSFELPAEFKSESQGRTGQMSSSSNRDFVDMLHQKLTMDRLVGGLAPQTGLNAFAECEKALEQWRWSIYAQLPGEFAESGKWMRSAEQWISRVDTEWKTDAKESSLKGTIPNPAEANVLSELSKGLHAYFGPDCAKARAAADRLNKLVVQKGADKRSTQLPQKLLELLRQRMSAIVARTGGYVATVHTASERRDFIDLMEGPKAR</sequence>
<name>A0A3P7P845_DIBLA</name>
<evidence type="ECO:0000313" key="1">
    <source>
        <dbReference type="EMBL" id="VDN16242.1"/>
    </source>
</evidence>
<organism evidence="1 2">
    <name type="scientific">Dibothriocephalus latus</name>
    <name type="common">Fish tapeworm</name>
    <name type="synonym">Diphyllobothrium latum</name>
    <dbReference type="NCBI Taxonomy" id="60516"/>
    <lineage>
        <taxon>Eukaryota</taxon>
        <taxon>Metazoa</taxon>
        <taxon>Spiralia</taxon>
        <taxon>Lophotrochozoa</taxon>
        <taxon>Platyhelminthes</taxon>
        <taxon>Cestoda</taxon>
        <taxon>Eucestoda</taxon>
        <taxon>Diphyllobothriidea</taxon>
        <taxon>Diphyllobothriidae</taxon>
        <taxon>Dibothriocephalus</taxon>
    </lineage>
</organism>
<protein>
    <submittedName>
        <fullName evidence="1">Uncharacterized protein</fullName>
    </submittedName>
</protein>
<evidence type="ECO:0000313" key="2">
    <source>
        <dbReference type="Proteomes" id="UP000281553"/>
    </source>
</evidence>
<accession>A0A3P7P845</accession>